<dbReference type="SUPFAM" id="SSF52540">
    <property type="entry name" value="P-loop containing nucleoside triphosphate hydrolases"/>
    <property type="match status" value="1"/>
</dbReference>
<dbReference type="GO" id="GO:0051782">
    <property type="term" value="P:negative regulation of cell division"/>
    <property type="evidence" value="ECO:0007669"/>
    <property type="project" value="TreeGrafter"/>
</dbReference>
<dbReference type="InterPro" id="IPR027417">
    <property type="entry name" value="P-loop_NTPase"/>
</dbReference>
<dbReference type="PANTHER" id="PTHR43384:SF6">
    <property type="entry name" value="SEPTUM SITE-DETERMINING PROTEIN MIND HOMOLOG, CHLOROPLASTIC"/>
    <property type="match status" value="1"/>
</dbReference>
<name>A0A2A3JZD6_9RHOB</name>
<protein>
    <submittedName>
        <fullName evidence="4">AAA family ATPase</fullName>
    </submittedName>
    <submittedName>
        <fullName evidence="5">Pilus assembly protein CpaE</fullName>
    </submittedName>
</protein>
<evidence type="ECO:0000313" key="4">
    <source>
        <dbReference type="EMBL" id="MCT4370739.1"/>
    </source>
</evidence>
<keyword evidence="1" id="KW-0547">Nucleotide-binding</keyword>
<dbReference type="GO" id="GO:0005524">
    <property type="term" value="F:ATP binding"/>
    <property type="evidence" value="ECO:0007669"/>
    <property type="project" value="UniProtKB-KW"/>
</dbReference>
<dbReference type="Gene3D" id="3.40.50.300">
    <property type="entry name" value="P-loop containing nucleotide triphosphate hydrolases"/>
    <property type="match status" value="1"/>
</dbReference>
<dbReference type="GO" id="GO:0016887">
    <property type="term" value="F:ATP hydrolysis activity"/>
    <property type="evidence" value="ECO:0007669"/>
    <property type="project" value="TreeGrafter"/>
</dbReference>
<comment type="caution">
    <text evidence="5">The sequence shown here is derived from an EMBL/GenBank/DDBJ whole genome shotgun (WGS) entry which is preliminary data.</text>
</comment>
<dbReference type="AlphaFoldDB" id="A0A2A3JZD6"/>
<dbReference type="Proteomes" id="UP000217448">
    <property type="component" value="Unassembled WGS sequence"/>
</dbReference>
<evidence type="ECO:0000259" key="3">
    <source>
        <dbReference type="Pfam" id="PF13614"/>
    </source>
</evidence>
<evidence type="ECO:0000256" key="1">
    <source>
        <dbReference type="ARBA" id="ARBA00022741"/>
    </source>
</evidence>
<gene>
    <name evidence="4" type="ORF">CLG85_010590</name>
    <name evidence="5" type="ORF">CLG85_03815</name>
</gene>
<dbReference type="InterPro" id="IPR050625">
    <property type="entry name" value="ParA/MinD_ATPase"/>
</dbReference>
<dbReference type="Pfam" id="PF13614">
    <property type="entry name" value="AAA_31"/>
    <property type="match status" value="1"/>
</dbReference>
<keyword evidence="6" id="KW-1185">Reference proteome</keyword>
<feature type="domain" description="AAA" evidence="3">
    <location>
        <begin position="166"/>
        <end position="318"/>
    </location>
</feature>
<keyword evidence="2" id="KW-0067">ATP-binding</keyword>
<sequence>MTTSPERQPAPAPILACTVSRDVQTFDLLIEDMEALLGEAWGDLGFEDALTFLGQPDAASLEFIALAIDSEDEDEGTLPLLGQIITRATERGIKVVLIAEDVTPASLHKLLRGGADEFAPYPLPEGELEAAVMRLRARAEAARTAAMALPAAEAVTLKGGGDGVLIAAQGLCGGCGTTTFAVNLAWELANVRKTGAPRVCLIDLGLQFGTIATYLDLPRRDAVFELLSDIPAMDGDSFGQALVNYDDKLSVLTAPPELLPLDMLSPEDVKALLDTAREHFDFVVVDLPKTIAHWTETVLTEAQVYFALVELDMRSAQNALRLKRALQSEDLPFEKLRFAMNRAPKFTDLQGKTRAKRMAEGLGIEIGLQLPDGGKQVQMAGDHGLPLAKQAAKNPLRKEIAKLAAELYAIGQSDAEAA</sequence>
<dbReference type="GO" id="GO:0009898">
    <property type="term" value="C:cytoplasmic side of plasma membrane"/>
    <property type="evidence" value="ECO:0007669"/>
    <property type="project" value="TreeGrafter"/>
</dbReference>
<proteinExistence type="predicted"/>
<reference evidence="5" key="1">
    <citation type="submission" date="2017-09" db="EMBL/GenBank/DDBJ databases">
        <title>Yangia sp. SAOS 153D whole genome sequencing.</title>
        <authorList>
            <person name="Verma A."/>
            <person name="Krishnamurthi S."/>
        </authorList>
    </citation>
    <scope>NUCLEOTIDE SEQUENCE [LARGE SCALE GENOMIC DNA]</scope>
    <source>
        <strain evidence="5">SAOS 153D</strain>
    </source>
</reference>
<accession>A0A2A3JZD6</accession>
<evidence type="ECO:0000256" key="2">
    <source>
        <dbReference type="ARBA" id="ARBA00022840"/>
    </source>
</evidence>
<dbReference type="EMBL" id="NTHN01000042">
    <property type="protein sequence ID" value="PBD20468.1"/>
    <property type="molecule type" value="Genomic_DNA"/>
</dbReference>
<dbReference type="PANTHER" id="PTHR43384">
    <property type="entry name" value="SEPTUM SITE-DETERMINING PROTEIN MIND HOMOLOG, CHLOROPLASTIC-RELATED"/>
    <property type="match status" value="1"/>
</dbReference>
<organism evidence="5">
    <name type="scientific">Alloyangia mangrovi</name>
    <dbReference type="NCBI Taxonomy" id="1779329"/>
    <lineage>
        <taxon>Bacteria</taxon>
        <taxon>Pseudomonadati</taxon>
        <taxon>Pseudomonadota</taxon>
        <taxon>Alphaproteobacteria</taxon>
        <taxon>Rhodobacterales</taxon>
        <taxon>Roseobacteraceae</taxon>
        <taxon>Alloyangia</taxon>
    </lineage>
</organism>
<reference evidence="6" key="2">
    <citation type="submission" date="2023-07" db="EMBL/GenBank/DDBJ databases">
        <title>Yangia mangrovi SAOS 153D genome.</title>
        <authorList>
            <person name="Verma A."/>
            <person name="Pal Y."/>
            <person name="Sundharam S."/>
            <person name="Bisht B."/>
            <person name="Srinivasan K."/>
        </authorList>
    </citation>
    <scope>NUCLEOTIDE SEQUENCE [LARGE SCALE GENOMIC DNA]</scope>
    <source>
        <strain evidence="6">SAOS 153D</strain>
    </source>
</reference>
<dbReference type="InterPro" id="IPR025669">
    <property type="entry name" value="AAA_dom"/>
</dbReference>
<evidence type="ECO:0000313" key="6">
    <source>
        <dbReference type="Proteomes" id="UP000217448"/>
    </source>
</evidence>
<reference evidence="4" key="3">
    <citation type="submission" date="2024-05" db="EMBL/GenBank/DDBJ databases">
        <title>Yangia mangrovi SAOS 153D genome.</title>
        <authorList>
            <person name="Verma A."/>
            <person name="Pal Y."/>
            <person name="Sundharam S."/>
            <person name="Bisht B."/>
            <person name="Srinivasan K."/>
        </authorList>
    </citation>
    <scope>NUCLEOTIDE SEQUENCE</scope>
    <source>
        <strain evidence="4">SAOS 153D</strain>
    </source>
</reference>
<dbReference type="GO" id="GO:0005829">
    <property type="term" value="C:cytosol"/>
    <property type="evidence" value="ECO:0007669"/>
    <property type="project" value="TreeGrafter"/>
</dbReference>
<dbReference type="OrthoDB" id="8281972at2"/>
<dbReference type="RefSeq" id="WP_095881067.1">
    <property type="nucleotide sequence ID" value="NZ_NTHN02000016.1"/>
</dbReference>
<evidence type="ECO:0000313" key="5">
    <source>
        <dbReference type="EMBL" id="PBD20468.1"/>
    </source>
</evidence>
<dbReference type="EMBL" id="NTHN02000016">
    <property type="protein sequence ID" value="MCT4370739.1"/>
    <property type="molecule type" value="Genomic_DNA"/>
</dbReference>